<dbReference type="PROSITE" id="PS50106">
    <property type="entry name" value="PDZ"/>
    <property type="match status" value="1"/>
</dbReference>
<dbReference type="SMART" id="SM00245">
    <property type="entry name" value="TSPc"/>
    <property type="match status" value="1"/>
</dbReference>
<name>A0ABY5UZG9_9BACT</name>
<dbReference type="Gene3D" id="3.90.226.10">
    <property type="entry name" value="2-enoyl-CoA Hydratase, Chain A, domain 1"/>
    <property type="match status" value="1"/>
</dbReference>
<keyword evidence="4 5" id="KW-0720">Serine protease</keyword>
<evidence type="ECO:0000313" key="9">
    <source>
        <dbReference type="Proteomes" id="UP001059295"/>
    </source>
</evidence>
<evidence type="ECO:0000256" key="1">
    <source>
        <dbReference type="ARBA" id="ARBA00009179"/>
    </source>
</evidence>
<feature type="signal peptide" evidence="6">
    <location>
        <begin position="1"/>
        <end position="21"/>
    </location>
</feature>
<reference evidence="8" key="1">
    <citation type="journal article" date="2022" name="Cell">
        <title>Design, construction, and in vivo augmentation of a complex gut microbiome.</title>
        <authorList>
            <person name="Cheng A.G."/>
            <person name="Ho P.Y."/>
            <person name="Aranda-Diaz A."/>
            <person name="Jain S."/>
            <person name="Yu F.B."/>
            <person name="Meng X."/>
            <person name="Wang M."/>
            <person name="Iakiviak M."/>
            <person name="Nagashima K."/>
            <person name="Zhao A."/>
            <person name="Murugkar P."/>
            <person name="Patil A."/>
            <person name="Atabakhsh K."/>
            <person name="Weakley A."/>
            <person name="Yan J."/>
            <person name="Brumbaugh A.R."/>
            <person name="Higginbottom S."/>
            <person name="Dimas A."/>
            <person name="Shiver A.L."/>
            <person name="Deutschbauer A."/>
            <person name="Neff N."/>
            <person name="Sonnenburg J.L."/>
            <person name="Huang K.C."/>
            <person name="Fischbach M.A."/>
        </authorList>
    </citation>
    <scope>NUCLEOTIDE SEQUENCE</scope>
    <source>
        <strain evidence="8">AP11</strain>
    </source>
</reference>
<evidence type="ECO:0000259" key="7">
    <source>
        <dbReference type="PROSITE" id="PS50106"/>
    </source>
</evidence>
<organism evidence="8 9">
    <name type="scientific">Alistipes ihumii AP11</name>
    <dbReference type="NCBI Taxonomy" id="1211813"/>
    <lineage>
        <taxon>Bacteria</taxon>
        <taxon>Pseudomonadati</taxon>
        <taxon>Bacteroidota</taxon>
        <taxon>Bacteroidia</taxon>
        <taxon>Bacteroidales</taxon>
        <taxon>Rikenellaceae</taxon>
        <taxon>Alistipes</taxon>
    </lineage>
</organism>
<evidence type="ECO:0000256" key="5">
    <source>
        <dbReference type="RuleBase" id="RU004404"/>
    </source>
</evidence>
<dbReference type="GeneID" id="82890240"/>
<evidence type="ECO:0000256" key="3">
    <source>
        <dbReference type="ARBA" id="ARBA00022801"/>
    </source>
</evidence>
<dbReference type="InterPro" id="IPR001478">
    <property type="entry name" value="PDZ"/>
</dbReference>
<comment type="similarity">
    <text evidence="1 5">Belongs to the peptidase S41A family.</text>
</comment>
<keyword evidence="2 5" id="KW-0645">Protease</keyword>
<dbReference type="InterPro" id="IPR041489">
    <property type="entry name" value="PDZ_6"/>
</dbReference>
<evidence type="ECO:0000256" key="2">
    <source>
        <dbReference type="ARBA" id="ARBA00022670"/>
    </source>
</evidence>
<feature type="domain" description="PDZ" evidence="7">
    <location>
        <begin position="81"/>
        <end position="149"/>
    </location>
</feature>
<dbReference type="Proteomes" id="UP001059295">
    <property type="component" value="Chromosome"/>
</dbReference>
<dbReference type="RefSeq" id="WP_019245253.1">
    <property type="nucleotide sequence ID" value="NZ_CAPH01000006.1"/>
</dbReference>
<dbReference type="SUPFAM" id="SSF50156">
    <property type="entry name" value="PDZ domain-like"/>
    <property type="match status" value="1"/>
</dbReference>
<dbReference type="NCBIfam" id="TIGR00225">
    <property type="entry name" value="prc"/>
    <property type="match status" value="1"/>
</dbReference>
<dbReference type="PANTHER" id="PTHR32060">
    <property type="entry name" value="TAIL-SPECIFIC PROTEASE"/>
    <property type="match status" value="1"/>
</dbReference>
<sequence length="530" mass="59033">MKTIAHNLLLFAALALPALCAAQPKPTDDPQRNLQKFDNFYRYLNMTYVDTVHNGQLVENAIREVLLQLDPHSAYVSPEEMVEVNESFDGSFSGIGIEFNVLNDTIIVVNVISGGPSEKVGLLPNDRIVEVNGQNVVGTKRIDVPKILRGPKGTKAETRVVRRGVEEPLDFTIVRDNIPINTVDAAYKVDPSTGYIRVNRFANNTFKEFAEAIDKMGPIDALILDLRGNGGGLMDQAIRMSNYFLPQGSVIVSTEGMKVPSDRIVAPSDGPFKGKVIVLVNETSASASEIVSGALQDWDRGLLIGRRTFGKGLVQRQFPLNDGSAVRLTVARYHTPTGRVIQRPFRYGDREGYYEDFNRRFQTGDSAVKEEVDSTQVYKTLRLGRTVYGGGGITPDIVVEADTSGYTEYWGNLIRKGIINEFVVEYMDKNRAAILAEYPTPDRFIHEYAAGPEVTGELIRAAEQKGIPYDEEQFRKSETDIRTQLKALFAQKLWSVNEFYRVINAEQDPEFAKALEALKNWESFSQGISG</sequence>
<dbReference type="InterPro" id="IPR036034">
    <property type="entry name" value="PDZ_sf"/>
</dbReference>
<dbReference type="EMBL" id="CP102294">
    <property type="protein sequence ID" value="UWN57358.1"/>
    <property type="molecule type" value="Genomic_DNA"/>
</dbReference>
<dbReference type="InterPro" id="IPR029045">
    <property type="entry name" value="ClpP/crotonase-like_dom_sf"/>
</dbReference>
<dbReference type="Pfam" id="PF17820">
    <property type="entry name" value="PDZ_6"/>
    <property type="match status" value="1"/>
</dbReference>
<keyword evidence="6" id="KW-0732">Signal</keyword>
<dbReference type="InterPro" id="IPR005151">
    <property type="entry name" value="Tail-specific_protease"/>
</dbReference>
<dbReference type="SUPFAM" id="SSF52096">
    <property type="entry name" value="ClpP/crotonase"/>
    <property type="match status" value="1"/>
</dbReference>
<proteinExistence type="inferred from homology"/>
<keyword evidence="9" id="KW-1185">Reference proteome</keyword>
<dbReference type="Gene3D" id="2.30.42.10">
    <property type="match status" value="1"/>
</dbReference>
<gene>
    <name evidence="8" type="ORF">NQ491_00860</name>
</gene>
<feature type="chain" id="PRO_5045936372" evidence="6">
    <location>
        <begin position="22"/>
        <end position="530"/>
    </location>
</feature>
<dbReference type="CDD" id="cd06782">
    <property type="entry name" value="cpPDZ_CPP-like"/>
    <property type="match status" value="1"/>
</dbReference>
<protein>
    <submittedName>
        <fullName evidence="8">S41 family peptidase</fullName>
    </submittedName>
</protein>
<dbReference type="CDD" id="cd07560">
    <property type="entry name" value="Peptidase_S41_CPP"/>
    <property type="match status" value="1"/>
</dbReference>
<evidence type="ECO:0000256" key="4">
    <source>
        <dbReference type="ARBA" id="ARBA00022825"/>
    </source>
</evidence>
<evidence type="ECO:0000256" key="6">
    <source>
        <dbReference type="SAM" id="SignalP"/>
    </source>
</evidence>
<accession>A0ABY5UZG9</accession>
<keyword evidence="3 5" id="KW-0378">Hydrolase</keyword>
<evidence type="ECO:0000313" key="8">
    <source>
        <dbReference type="EMBL" id="UWN57358.1"/>
    </source>
</evidence>
<dbReference type="InterPro" id="IPR004447">
    <property type="entry name" value="Peptidase_S41A"/>
</dbReference>
<dbReference type="Gene3D" id="3.30.750.44">
    <property type="match status" value="1"/>
</dbReference>
<dbReference type="PANTHER" id="PTHR32060:SF30">
    <property type="entry name" value="CARBOXY-TERMINAL PROCESSING PROTEASE CTPA"/>
    <property type="match status" value="1"/>
</dbReference>
<dbReference type="Pfam" id="PF03572">
    <property type="entry name" value="Peptidase_S41"/>
    <property type="match status" value="1"/>
</dbReference>
<dbReference type="SMART" id="SM00228">
    <property type="entry name" value="PDZ"/>
    <property type="match status" value="1"/>
</dbReference>